<dbReference type="PROSITE" id="PS51273">
    <property type="entry name" value="GATASE_TYPE_1"/>
    <property type="match status" value="1"/>
</dbReference>
<dbReference type="Pfam" id="PF00117">
    <property type="entry name" value="GATase"/>
    <property type="match status" value="1"/>
</dbReference>
<evidence type="ECO:0000259" key="1">
    <source>
        <dbReference type="Pfam" id="PF00117"/>
    </source>
</evidence>
<gene>
    <name evidence="2" type="ORF">DF3PB_180002</name>
</gene>
<keyword evidence="2" id="KW-0808">Transferase</keyword>
<dbReference type="GO" id="GO:0016740">
    <property type="term" value="F:transferase activity"/>
    <property type="evidence" value="ECO:0007669"/>
    <property type="project" value="UniProtKB-KW"/>
</dbReference>
<protein>
    <submittedName>
        <fullName evidence="2">Glutamine amidotransferase class-I</fullName>
    </submittedName>
</protein>
<organism evidence="2">
    <name type="scientific">metagenome</name>
    <dbReference type="NCBI Taxonomy" id="256318"/>
    <lineage>
        <taxon>unclassified sequences</taxon>
        <taxon>metagenomes</taxon>
    </lineage>
</organism>
<dbReference type="NCBIfam" id="NF005458">
    <property type="entry name" value="PRK07053.1"/>
    <property type="match status" value="1"/>
</dbReference>
<dbReference type="GO" id="GO:0005829">
    <property type="term" value="C:cytosol"/>
    <property type="evidence" value="ECO:0007669"/>
    <property type="project" value="TreeGrafter"/>
</dbReference>
<proteinExistence type="predicted"/>
<dbReference type="InterPro" id="IPR044992">
    <property type="entry name" value="ChyE-like"/>
</dbReference>
<dbReference type="AlphaFoldDB" id="A0A380TAD6"/>
<dbReference type="InterPro" id="IPR017926">
    <property type="entry name" value="GATASE"/>
</dbReference>
<sequence length="237" mass="25396">MSEVLALRHVPFEDLAYFESILTERGLGVRYIDAVTDDLAAIDAVRPPLLVVLGGPIGAYEEAAYPFLGDELRLIEHRLRANRPTLGICLGAQLMARALGARVYPGPVKEIGWAPLTLTEAGRRSPLRFIGESEGGGVVLHWHGDTFDLPDGAVHLASSALYENQAFSWGQSALALQFHAEAGGRGLERWFVGHAAEIGAHPGLSVAALRADTERFTPSVTAAGQAFFSAWLTSVGL</sequence>
<dbReference type="CDD" id="cd01741">
    <property type="entry name" value="GATase1_1"/>
    <property type="match status" value="1"/>
</dbReference>
<accession>A0A380TAD6</accession>
<dbReference type="EMBL" id="UIDG01000090">
    <property type="protein sequence ID" value="SUS05208.1"/>
    <property type="molecule type" value="Genomic_DNA"/>
</dbReference>
<dbReference type="Gene3D" id="3.40.50.880">
    <property type="match status" value="1"/>
</dbReference>
<feature type="domain" description="Glutamine amidotransferase" evidence="1">
    <location>
        <begin position="24"/>
        <end position="183"/>
    </location>
</feature>
<evidence type="ECO:0000313" key="2">
    <source>
        <dbReference type="EMBL" id="SUS05208.1"/>
    </source>
</evidence>
<dbReference type="InterPro" id="IPR029062">
    <property type="entry name" value="Class_I_gatase-like"/>
</dbReference>
<keyword evidence="2" id="KW-0315">Glutamine amidotransferase</keyword>
<name>A0A380TAD6_9ZZZZ</name>
<dbReference type="PANTHER" id="PTHR42695:SF5">
    <property type="entry name" value="GLUTAMINE AMIDOTRANSFERASE YLR126C-RELATED"/>
    <property type="match status" value="1"/>
</dbReference>
<reference evidence="2" key="1">
    <citation type="submission" date="2018-07" db="EMBL/GenBank/DDBJ databases">
        <authorList>
            <person name="Quirk P.G."/>
            <person name="Krulwich T.A."/>
        </authorList>
    </citation>
    <scope>NUCLEOTIDE SEQUENCE</scope>
</reference>
<dbReference type="SUPFAM" id="SSF52317">
    <property type="entry name" value="Class I glutamine amidotransferase-like"/>
    <property type="match status" value="1"/>
</dbReference>
<dbReference type="PANTHER" id="PTHR42695">
    <property type="entry name" value="GLUTAMINE AMIDOTRANSFERASE YLR126C-RELATED"/>
    <property type="match status" value="1"/>
</dbReference>